<dbReference type="AlphaFoldDB" id="A0A401ZMG6"/>
<keyword evidence="2" id="KW-1185">Reference proteome</keyword>
<proteinExistence type="predicted"/>
<protein>
    <submittedName>
        <fullName evidence="1">Uncharacterized protein</fullName>
    </submittedName>
</protein>
<reference evidence="2" key="1">
    <citation type="submission" date="2018-12" db="EMBL/GenBank/DDBJ databases">
        <title>Tengunoibacter tsumagoiensis gen. nov., sp. nov., Dictyobacter kobayashii sp. nov., D. alpinus sp. nov., and D. joshuensis sp. nov. and description of Dictyobacteraceae fam. nov. within the order Ktedonobacterales isolated from Tengu-no-mugimeshi.</title>
        <authorList>
            <person name="Wang C.M."/>
            <person name="Zheng Y."/>
            <person name="Sakai Y."/>
            <person name="Toyoda A."/>
            <person name="Minakuchi Y."/>
            <person name="Abe K."/>
            <person name="Yokota A."/>
            <person name="Yabe S."/>
        </authorList>
    </citation>
    <scope>NUCLEOTIDE SEQUENCE [LARGE SCALE GENOMIC DNA]</scope>
    <source>
        <strain evidence="2">S-27</strain>
    </source>
</reference>
<sequence>MFFDRGYQVLILPGERERPRTGVRVRGRIIYFVLCMGAHPRPHAQHKIRLLSIADGIRDFRSWCEGMHNTKEIAEHRRRYLRLPFLV</sequence>
<accession>A0A401ZMG6</accession>
<comment type="caution">
    <text evidence="1">The sequence shown here is derived from an EMBL/GenBank/DDBJ whole genome shotgun (WGS) entry which is preliminary data.</text>
</comment>
<organism evidence="1 2">
    <name type="scientific">Dictyobacter aurantiacus</name>
    <dbReference type="NCBI Taxonomy" id="1936993"/>
    <lineage>
        <taxon>Bacteria</taxon>
        <taxon>Bacillati</taxon>
        <taxon>Chloroflexota</taxon>
        <taxon>Ktedonobacteria</taxon>
        <taxon>Ktedonobacterales</taxon>
        <taxon>Dictyobacteraceae</taxon>
        <taxon>Dictyobacter</taxon>
    </lineage>
</organism>
<name>A0A401ZMG6_9CHLR</name>
<evidence type="ECO:0000313" key="1">
    <source>
        <dbReference type="EMBL" id="GCE08014.1"/>
    </source>
</evidence>
<gene>
    <name evidence="1" type="ORF">KDAU_53430</name>
</gene>
<dbReference type="EMBL" id="BIFQ01000002">
    <property type="protein sequence ID" value="GCE08014.1"/>
    <property type="molecule type" value="Genomic_DNA"/>
</dbReference>
<evidence type="ECO:0000313" key="2">
    <source>
        <dbReference type="Proteomes" id="UP000287224"/>
    </source>
</evidence>
<dbReference type="Proteomes" id="UP000287224">
    <property type="component" value="Unassembled WGS sequence"/>
</dbReference>